<dbReference type="PANTHER" id="PTHR27004:SF203">
    <property type="entry name" value="LEUCINE-RICH REPEAT-CONTAINING N-TERMINAL PLANT-TYPE DOMAIN-CONTAINING PROTEIN"/>
    <property type="match status" value="1"/>
</dbReference>
<keyword evidence="8" id="KW-0472">Membrane</keyword>
<reference evidence="11 12" key="1">
    <citation type="submission" date="2019-09" db="EMBL/GenBank/DDBJ databases">
        <authorList>
            <person name="Ou C."/>
        </authorList>
    </citation>
    <scope>NUCLEOTIDE SEQUENCE [LARGE SCALE GENOMIC DNA]</scope>
    <source>
        <strain evidence="11">S2</strain>
        <tissue evidence="11">Leaf</tissue>
    </source>
</reference>
<evidence type="ECO:0000256" key="1">
    <source>
        <dbReference type="ARBA" id="ARBA00004251"/>
    </source>
</evidence>
<comment type="subcellular location">
    <subcellularLocation>
        <location evidence="1">Cell membrane</location>
        <topology evidence="1">Single-pass type I membrane protein</topology>
    </subcellularLocation>
</comment>
<protein>
    <submittedName>
        <fullName evidence="11">Leucine-rich repeat receptor-like serine/threonine-protein kinase</fullName>
    </submittedName>
</protein>
<keyword evidence="12" id="KW-1185">Reference proteome</keyword>
<gene>
    <name evidence="11" type="ORF">D8674_005220</name>
</gene>
<evidence type="ECO:0000256" key="2">
    <source>
        <dbReference type="ARBA" id="ARBA00009592"/>
    </source>
</evidence>
<organism evidence="11 12">
    <name type="scientific">Pyrus ussuriensis x Pyrus communis</name>
    <dbReference type="NCBI Taxonomy" id="2448454"/>
    <lineage>
        <taxon>Eukaryota</taxon>
        <taxon>Viridiplantae</taxon>
        <taxon>Streptophyta</taxon>
        <taxon>Embryophyta</taxon>
        <taxon>Tracheophyta</taxon>
        <taxon>Spermatophyta</taxon>
        <taxon>Magnoliopsida</taxon>
        <taxon>eudicotyledons</taxon>
        <taxon>Gunneridae</taxon>
        <taxon>Pentapetalae</taxon>
        <taxon>rosids</taxon>
        <taxon>fabids</taxon>
        <taxon>Rosales</taxon>
        <taxon>Rosaceae</taxon>
        <taxon>Amygdaloideae</taxon>
        <taxon>Maleae</taxon>
        <taxon>Pyrus</taxon>
    </lineage>
</organism>
<dbReference type="SUPFAM" id="SSF52058">
    <property type="entry name" value="L domain-like"/>
    <property type="match status" value="1"/>
</dbReference>
<dbReference type="InterPro" id="IPR032675">
    <property type="entry name" value="LRR_dom_sf"/>
</dbReference>
<evidence type="ECO:0000256" key="4">
    <source>
        <dbReference type="ARBA" id="ARBA00022614"/>
    </source>
</evidence>
<accession>A0A5N5FR83</accession>
<evidence type="ECO:0000256" key="6">
    <source>
        <dbReference type="ARBA" id="ARBA00022737"/>
    </source>
</evidence>
<comment type="similarity">
    <text evidence="2">Belongs to the RLP family.</text>
</comment>
<evidence type="ECO:0000256" key="8">
    <source>
        <dbReference type="ARBA" id="ARBA00023136"/>
    </source>
</evidence>
<evidence type="ECO:0000256" key="3">
    <source>
        <dbReference type="ARBA" id="ARBA00022475"/>
    </source>
</evidence>
<reference evidence="11 12" key="3">
    <citation type="submission" date="2019-11" db="EMBL/GenBank/DDBJ databases">
        <title>A de novo genome assembly of a pear dwarfing rootstock.</title>
        <authorList>
            <person name="Wang F."/>
            <person name="Wang J."/>
            <person name="Li S."/>
            <person name="Zhang Y."/>
            <person name="Fang M."/>
            <person name="Ma L."/>
            <person name="Zhao Y."/>
            <person name="Jiang S."/>
        </authorList>
    </citation>
    <scope>NUCLEOTIDE SEQUENCE [LARGE SCALE GENOMIC DNA]</scope>
    <source>
        <strain evidence="11">S2</strain>
        <tissue evidence="11">Leaf</tissue>
    </source>
</reference>
<dbReference type="Proteomes" id="UP000327157">
    <property type="component" value="Chromosome 11"/>
</dbReference>
<keyword evidence="7" id="KW-1133">Transmembrane helix</keyword>
<evidence type="ECO:0000313" key="11">
    <source>
        <dbReference type="EMBL" id="KAB2605503.1"/>
    </source>
</evidence>
<proteinExistence type="inferred from homology"/>
<evidence type="ECO:0000256" key="9">
    <source>
        <dbReference type="ARBA" id="ARBA00023170"/>
    </source>
</evidence>
<sequence>MKHRILKSQDLQGTLPLELVNLIYLQEMDISFNNLSGPLPQELGSWANIERMLLSSNNFTGELPETFAMLTKIKELMLRSCNLVGRLPPYLGFASLAKVDYIFLTGNLLTGPVPTWPKDVIDLSYNNLTIGDGGCLPPGSMNLFASSSKDNSL</sequence>
<dbReference type="GO" id="GO:0016301">
    <property type="term" value="F:kinase activity"/>
    <property type="evidence" value="ECO:0007669"/>
    <property type="project" value="UniProtKB-KW"/>
</dbReference>
<dbReference type="GO" id="GO:0005886">
    <property type="term" value="C:plasma membrane"/>
    <property type="evidence" value="ECO:0007669"/>
    <property type="project" value="UniProtKB-SubCell"/>
</dbReference>
<dbReference type="Pfam" id="PF00560">
    <property type="entry name" value="LRR_1"/>
    <property type="match status" value="2"/>
</dbReference>
<keyword evidence="5" id="KW-0812">Transmembrane</keyword>
<evidence type="ECO:0000256" key="7">
    <source>
        <dbReference type="ARBA" id="ARBA00022989"/>
    </source>
</evidence>
<dbReference type="OrthoDB" id="1740691at2759"/>
<keyword evidence="9 11" id="KW-0675">Receptor</keyword>
<evidence type="ECO:0000256" key="10">
    <source>
        <dbReference type="ARBA" id="ARBA00023180"/>
    </source>
</evidence>
<dbReference type="EMBL" id="SMOL01000559">
    <property type="protein sequence ID" value="KAB2605503.1"/>
    <property type="molecule type" value="Genomic_DNA"/>
</dbReference>
<keyword evidence="4" id="KW-0433">Leucine-rich repeat</keyword>
<comment type="caution">
    <text evidence="11">The sequence shown here is derived from an EMBL/GenBank/DDBJ whole genome shotgun (WGS) entry which is preliminary data.</text>
</comment>
<dbReference type="Gene3D" id="3.80.10.10">
    <property type="entry name" value="Ribonuclease Inhibitor"/>
    <property type="match status" value="1"/>
</dbReference>
<keyword evidence="11" id="KW-0808">Transferase</keyword>
<keyword evidence="11" id="KW-0418">Kinase</keyword>
<dbReference type="PANTHER" id="PTHR27004">
    <property type="entry name" value="RECEPTOR-LIKE PROTEIN 12 ISOFORM X1"/>
    <property type="match status" value="1"/>
</dbReference>
<keyword evidence="6" id="KW-0677">Repeat</keyword>
<evidence type="ECO:0000313" key="12">
    <source>
        <dbReference type="Proteomes" id="UP000327157"/>
    </source>
</evidence>
<reference evidence="12" key="2">
    <citation type="submission" date="2019-10" db="EMBL/GenBank/DDBJ databases">
        <title>A de novo genome assembly of a pear dwarfing rootstock.</title>
        <authorList>
            <person name="Wang F."/>
            <person name="Wang J."/>
            <person name="Li S."/>
            <person name="Zhang Y."/>
            <person name="Fang M."/>
            <person name="Ma L."/>
            <person name="Zhao Y."/>
            <person name="Jiang S."/>
        </authorList>
    </citation>
    <scope>NUCLEOTIDE SEQUENCE [LARGE SCALE GENOMIC DNA]</scope>
</reference>
<dbReference type="AlphaFoldDB" id="A0A5N5FR83"/>
<name>A0A5N5FR83_9ROSA</name>
<keyword evidence="3" id="KW-1003">Cell membrane</keyword>
<keyword evidence="10" id="KW-0325">Glycoprotein</keyword>
<evidence type="ECO:0000256" key="5">
    <source>
        <dbReference type="ARBA" id="ARBA00022692"/>
    </source>
</evidence>
<dbReference type="InterPro" id="IPR001611">
    <property type="entry name" value="Leu-rich_rpt"/>
</dbReference>